<evidence type="ECO:0000256" key="1">
    <source>
        <dbReference type="ARBA" id="ARBA00010271"/>
    </source>
</evidence>
<dbReference type="SMART" id="SM00181">
    <property type="entry name" value="EGF"/>
    <property type="match status" value="3"/>
</dbReference>
<evidence type="ECO:0000259" key="4">
    <source>
        <dbReference type="PROSITE" id="PS50026"/>
    </source>
</evidence>
<dbReference type="PROSITE" id="PS00022">
    <property type="entry name" value="EGF_1"/>
    <property type="match status" value="3"/>
</dbReference>
<keyword evidence="6" id="KW-1185">Reference proteome</keyword>
<evidence type="ECO:0000313" key="5">
    <source>
        <dbReference type="EMBL" id="KAL1518791.1"/>
    </source>
</evidence>
<reference evidence="5 6" key="1">
    <citation type="journal article" date="2024" name="Science">
        <title>Giant polyketide synthase enzymes in the biosynthesis of giant marine polyether toxins.</title>
        <authorList>
            <person name="Fallon T.R."/>
            <person name="Shende V.V."/>
            <person name="Wierzbicki I.H."/>
            <person name="Pendleton A.L."/>
            <person name="Watervoot N.F."/>
            <person name="Auber R.P."/>
            <person name="Gonzalez D.J."/>
            <person name="Wisecaver J.H."/>
            <person name="Moore B.S."/>
        </authorList>
    </citation>
    <scope>NUCLEOTIDE SEQUENCE [LARGE SCALE GENOMIC DNA]</scope>
    <source>
        <strain evidence="5 6">12B1</strain>
    </source>
</reference>
<dbReference type="PANTHER" id="PTHR11062:SF376">
    <property type="entry name" value="EXOSTOSIN FAMILY PROTEIN"/>
    <property type="match status" value="1"/>
</dbReference>
<feature type="signal peptide" evidence="3">
    <location>
        <begin position="1"/>
        <end position="20"/>
    </location>
</feature>
<dbReference type="AlphaFoldDB" id="A0AB34JD85"/>
<feature type="chain" id="PRO_5044326640" description="EGF-like domain-containing protein" evidence="3">
    <location>
        <begin position="21"/>
        <end position="884"/>
    </location>
</feature>
<evidence type="ECO:0000313" key="6">
    <source>
        <dbReference type="Proteomes" id="UP001515480"/>
    </source>
</evidence>
<keyword evidence="3" id="KW-0732">Signal</keyword>
<dbReference type="InterPro" id="IPR000742">
    <property type="entry name" value="EGF"/>
</dbReference>
<dbReference type="Gene3D" id="2.10.25.10">
    <property type="entry name" value="Laminin"/>
    <property type="match status" value="2"/>
</dbReference>
<comment type="similarity">
    <text evidence="1">Belongs to the glycosyltransferase 47 family.</text>
</comment>
<comment type="caution">
    <text evidence="5">The sequence shown here is derived from an EMBL/GenBank/DDBJ whole genome shotgun (WGS) entry which is preliminary data.</text>
</comment>
<keyword evidence="2" id="KW-0245">EGF-like domain</keyword>
<feature type="domain" description="EGF-like" evidence="4">
    <location>
        <begin position="59"/>
        <end position="94"/>
    </location>
</feature>
<sequence>MPRCSVPPVCLLVCSAGVIALLCIAFAAPAPTQTPPTSFPPPPLSSFLTSRRVPPRPPRMRNCSAIRHCGAAGYCDPSIGHCLCLPGWRGRHCETPYLAACRMSASGNAISAPCSGFAKGAPMSCQCRRDCAALHAVHGFSKHPFSSADTALCWTAGGHEAISSGLPHWANASSSSAMGSASSNTVSFWVWHRRRTRVPKRKGEPHFQVTRRTTRVNGTSQIQLWGKMVAEHDKMAQLYPQPPLFYVPSAHCPASCSYRGVCVENNHGAMRGRSPVVRYCACHAGFFGPACEQSQLSACLHSCSGHGVCADRMCVCDAGWWGLDCSLSDAPRSAVPRRAATFAPTYLLPLPTEWAMQHVYQERVLVPDQRHLTQHETRRSLDSPACTLTLRCIGSATFATDYSQPCDHCSYTKGTPRQRGMYEASRLFLERLHSRGHLVARPEEAALFFVPVLFTQMHGCLWEPQSYLDALLDYLRSTPPFDYFWNRHGGADHVFFTTQDLGGCYFSPAAMARTIVVSHFGFTGGLADFMSQLRWRKVLEGTLNASDDLTTHRPGTWRRLLLSLAGEARAPRRRSVYAARSADLRRKYVPRDAHLDALAATWLRSPDHNRWVGPCYDRAKDVIAPTDFVMVPHEASSPPAHKHPRAQRAVSMTGASAEQLELTRRAALEATRADCTGAAAEREATGRTTLLFMSGARKDIAPWYSQGVRQTLWSLLTSSAHSNASRSGSWDKVVFKTGDWSISMLRQAQFCLCPSGWGFGWRASLALATLCIPVIIQPLIEQAYHDLLPYKRFALFYNLADLPRLPQLLESISPRRICELRAAAARYYRALMWEEPDGRAYDMLQLSLCQRAAALHARIHAEAHDGRPLPTWASCANTSAEDLL</sequence>
<name>A0AB34JD85_PRYPA</name>
<proteinExistence type="inferred from homology"/>
<keyword evidence="2" id="KW-1015">Disulfide bond</keyword>
<dbReference type="EMBL" id="JBGBPQ010000010">
    <property type="protein sequence ID" value="KAL1518791.1"/>
    <property type="molecule type" value="Genomic_DNA"/>
</dbReference>
<dbReference type="PANTHER" id="PTHR11062">
    <property type="entry name" value="EXOSTOSIN HEPARAN SULFATE GLYCOSYLTRANSFERASE -RELATED"/>
    <property type="match status" value="1"/>
</dbReference>
<dbReference type="InterPro" id="IPR040911">
    <property type="entry name" value="Exostosin_GT47"/>
</dbReference>
<organism evidence="5 6">
    <name type="scientific">Prymnesium parvum</name>
    <name type="common">Toxic golden alga</name>
    <dbReference type="NCBI Taxonomy" id="97485"/>
    <lineage>
        <taxon>Eukaryota</taxon>
        <taxon>Haptista</taxon>
        <taxon>Haptophyta</taxon>
        <taxon>Prymnesiophyceae</taxon>
        <taxon>Prymnesiales</taxon>
        <taxon>Prymnesiaceae</taxon>
        <taxon>Prymnesium</taxon>
    </lineage>
</organism>
<feature type="disulfide bond" evidence="2">
    <location>
        <begin position="84"/>
        <end position="93"/>
    </location>
</feature>
<dbReference type="PROSITE" id="PS50026">
    <property type="entry name" value="EGF_3"/>
    <property type="match status" value="1"/>
</dbReference>
<dbReference type="CDD" id="cd00054">
    <property type="entry name" value="EGF_CA"/>
    <property type="match status" value="1"/>
</dbReference>
<dbReference type="Proteomes" id="UP001515480">
    <property type="component" value="Unassembled WGS sequence"/>
</dbReference>
<dbReference type="InterPro" id="IPR004263">
    <property type="entry name" value="Exostosin"/>
</dbReference>
<accession>A0AB34JD85</accession>
<comment type="caution">
    <text evidence="2">Lacks conserved residue(s) required for the propagation of feature annotation.</text>
</comment>
<gene>
    <name evidence="5" type="ORF">AB1Y20_003073</name>
</gene>
<dbReference type="GO" id="GO:0016757">
    <property type="term" value="F:glycosyltransferase activity"/>
    <property type="evidence" value="ECO:0007669"/>
    <property type="project" value="InterPro"/>
</dbReference>
<dbReference type="Pfam" id="PF03016">
    <property type="entry name" value="Exostosin_GT47"/>
    <property type="match status" value="2"/>
</dbReference>
<protein>
    <recommendedName>
        <fullName evidence="4">EGF-like domain-containing protein</fullName>
    </recommendedName>
</protein>
<evidence type="ECO:0000256" key="3">
    <source>
        <dbReference type="SAM" id="SignalP"/>
    </source>
</evidence>
<dbReference type="PROSITE" id="PS01186">
    <property type="entry name" value="EGF_2"/>
    <property type="match status" value="3"/>
</dbReference>
<evidence type="ECO:0000256" key="2">
    <source>
        <dbReference type="PROSITE-ProRule" id="PRU00076"/>
    </source>
</evidence>